<sequence>MTIQLSMDTYLHPTYFPNISHFVGIANADNVVFEVEDNYQKQTYRNRTHIYGANGKLSLSIPVKHTHKNRQIYKDVKIINDTNWQLSHWKSLQSAYKTSPFFEFYEDDLAHLFFEKHNYILEFNFKCINIIADCLQLDLNYETTSFYKKEIPNSHDLRFLVNARKESEQHFEPYTQVFSNKHGYINNLSVLDLLFNEGTNALSYLHSQKLEL</sequence>
<proteinExistence type="predicted"/>
<name>A0A3B0QLW9_9ZZZZ</name>
<dbReference type="EMBL" id="UOEB01000033">
    <property type="protein sequence ID" value="VAV82764.1"/>
    <property type="molecule type" value="Genomic_DNA"/>
</dbReference>
<organism evidence="1">
    <name type="scientific">hydrothermal vent metagenome</name>
    <dbReference type="NCBI Taxonomy" id="652676"/>
    <lineage>
        <taxon>unclassified sequences</taxon>
        <taxon>metagenomes</taxon>
        <taxon>ecological metagenomes</taxon>
    </lineage>
</organism>
<accession>A0A3B0QLW9</accession>
<dbReference type="Pfam" id="PF08889">
    <property type="entry name" value="WbqC"/>
    <property type="match status" value="1"/>
</dbReference>
<protein>
    <recommendedName>
        <fullName evidence="2">WbqC-like protein</fullName>
    </recommendedName>
</protein>
<dbReference type="AlphaFoldDB" id="A0A3B0QLW9"/>
<evidence type="ECO:0008006" key="2">
    <source>
        <dbReference type="Google" id="ProtNLM"/>
    </source>
</evidence>
<evidence type="ECO:0000313" key="1">
    <source>
        <dbReference type="EMBL" id="VAV82764.1"/>
    </source>
</evidence>
<gene>
    <name evidence="1" type="ORF">MNBD_BACTEROID02-950</name>
</gene>
<reference evidence="1" key="1">
    <citation type="submission" date="2018-06" db="EMBL/GenBank/DDBJ databases">
        <authorList>
            <person name="Zhirakovskaya E."/>
        </authorList>
    </citation>
    <scope>NUCLEOTIDE SEQUENCE</scope>
</reference>
<dbReference type="InterPro" id="IPR014985">
    <property type="entry name" value="WbqC"/>
</dbReference>